<keyword evidence="2" id="KW-1185">Reference proteome</keyword>
<reference evidence="1 2" key="1">
    <citation type="submission" date="2017-10" db="EMBL/GenBank/DDBJ databases">
        <title>Comparative genomics in systemic dimorphic fungi from Ajellomycetaceae.</title>
        <authorList>
            <person name="Munoz J.F."/>
            <person name="Mcewen J.G."/>
            <person name="Clay O.K."/>
            <person name="Cuomo C.A."/>
        </authorList>
    </citation>
    <scope>NUCLEOTIDE SEQUENCE [LARGE SCALE GENOMIC DNA]</scope>
    <source>
        <strain evidence="1 2">UAMH7299</strain>
    </source>
</reference>
<evidence type="ECO:0000313" key="2">
    <source>
        <dbReference type="Proteomes" id="UP000224634"/>
    </source>
</evidence>
<dbReference type="Proteomes" id="UP000224634">
    <property type="component" value="Unassembled WGS sequence"/>
</dbReference>
<gene>
    <name evidence="1" type="ORF">AJ80_03187</name>
</gene>
<evidence type="ECO:0000313" key="1">
    <source>
        <dbReference type="EMBL" id="PGH21519.1"/>
    </source>
</evidence>
<name>A0A2B7YKD1_POLH7</name>
<proteinExistence type="predicted"/>
<dbReference type="AlphaFoldDB" id="A0A2B7YKD1"/>
<organism evidence="1 2">
    <name type="scientific">Polytolypa hystricis (strain UAMH7299)</name>
    <dbReference type="NCBI Taxonomy" id="1447883"/>
    <lineage>
        <taxon>Eukaryota</taxon>
        <taxon>Fungi</taxon>
        <taxon>Dikarya</taxon>
        <taxon>Ascomycota</taxon>
        <taxon>Pezizomycotina</taxon>
        <taxon>Eurotiomycetes</taxon>
        <taxon>Eurotiomycetidae</taxon>
        <taxon>Onygenales</taxon>
        <taxon>Onygenales incertae sedis</taxon>
        <taxon>Polytolypa</taxon>
    </lineage>
</organism>
<protein>
    <submittedName>
        <fullName evidence="1">Uncharacterized protein</fullName>
    </submittedName>
</protein>
<dbReference type="EMBL" id="PDNA01000034">
    <property type="protein sequence ID" value="PGH21519.1"/>
    <property type="molecule type" value="Genomic_DNA"/>
</dbReference>
<sequence>MAMQNRTREELLAELYRRDDSPQALGAYLRWLQAHSQFTPQEMDQVIGGPPLDIPVEDPTEELAAAELVLPPTGSRWSEEEEVFIVIAIMYSKQNKWISDNMPGPNHRSPAAVSARLQDMRQQGRVSARWRWPNGYTETKAWTIEEDMEIIQWYVWGRKKIDSQVFVANNRAGLAVVKRADFLAQDPHLLSWVRENEEDLRQVLEELDTGEPSEEDDPALNVTGRSVVALEDEYERQLRLQLRFSMATYKRWNGYPCIRTRYIE</sequence>
<accession>A0A2B7YKD1</accession>
<dbReference type="OrthoDB" id="4196188at2759"/>
<comment type="caution">
    <text evidence="1">The sequence shown here is derived from an EMBL/GenBank/DDBJ whole genome shotgun (WGS) entry which is preliminary data.</text>
</comment>